<sequence>MRTLFSLLFLLALSISPVVARMNQLVSRTSHDHPAIARRQHHPTRASLIDICASIDASFLSRISAAGILEASASVEAHLCICISAVPVFVKADVRAKGFVDHVGEQNAIVRIREMINAADRRQSCHFPPHSAAILSVGTSCDPCEYRCEDTYQELDGQCVCHAPAFECNGKCALVSHSQCLSRVRAYTL</sequence>
<evidence type="ECO:0000313" key="2">
    <source>
        <dbReference type="EMBL" id="KAF9788432.1"/>
    </source>
</evidence>
<name>A0A9P6HJA8_9AGAM</name>
<feature type="signal peptide" evidence="1">
    <location>
        <begin position="1"/>
        <end position="20"/>
    </location>
</feature>
<gene>
    <name evidence="2" type="ORF">BJ322DRAFT_1048806</name>
</gene>
<accession>A0A9P6HJA8</accession>
<evidence type="ECO:0000256" key="1">
    <source>
        <dbReference type="SAM" id="SignalP"/>
    </source>
</evidence>
<proteinExistence type="predicted"/>
<protein>
    <submittedName>
        <fullName evidence="2">Uncharacterized protein</fullName>
    </submittedName>
</protein>
<organism evidence="2 3">
    <name type="scientific">Thelephora terrestris</name>
    <dbReference type="NCBI Taxonomy" id="56493"/>
    <lineage>
        <taxon>Eukaryota</taxon>
        <taxon>Fungi</taxon>
        <taxon>Dikarya</taxon>
        <taxon>Basidiomycota</taxon>
        <taxon>Agaricomycotina</taxon>
        <taxon>Agaricomycetes</taxon>
        <taxon>Thelephorales</taxon>
        <taxon>Thelephoraceae</taxon>
        <taxon>Thelephora</taxon>
    </lineage>
</organism>
<dbReference type="Proteomes" id="UP000736335">
    <property type="component" value="Unassembled WGS sequence"/>
</dbReference>
<reference evidence="2" key="2">
    <citation type="submission" date="2020-11" db="EMBL/GenBank/DDBJ databases">
        <authorList>
            <consortium name="DOE Joint Genome Institute"/>
            <person name="Kuo A."/>
            <person name="Miyauchi S."/>
            <person name="Kiss E."/>
            <person name="Drula E."/>
            <person name="Kohler A."/>
            <person name="Sanchez-Garcia M."/>
            <person name="Andreopoulos B."/>
            <person name="Barry K.W."/>
            <person name="Bonito G."/>
            <person name="Buee M."/>
            <person name="Carver A."/>
            <person name="Chen C."/>
            <person name="Cichocki N."/>
            <person name="Clum A."/>
            <person name="Culley D."/>
            <person name="Crous P.W."/>
            <person name="Fauchery L."/>
            <person name="Girlanda M."/>
            <person name="Hayes R."/>
            <person name="Keri Z."/>
            <person name="Labutti K."/>
            <person name="Lipzen A."/>
            <person name="Lombard V."/>
            <person name="Magnuson J."/>
            <person name="Maillard F."/>
            <person name="Morin E."/>
            <person name="Murat C."/>
            <person name="Nolan M."/>
            <person name="Ohm R."/>
            <person name="Pangilinan J."/>
            <person name="Pereira M."/>
            <person name="Perotto S."/>
            <person name="Peter M."/>
            <person name="Riley R."/>
            <person name="Sitrit Y."/>
            <person name="Stielow B."/>
            <person name="Szollosi G."/>
            <person name="Zifcakova L."/>
            <person name="Stursova M."/>
            <person name="Spatafora J.W."/>
            <person name="Tedersoo L."/>
            <person name="Vaario L.-M."/>
            <person name="Yamada A."/>
            <person name="Yan M."/>
            <person name="Wang P."/>
            <person name="Xu J."/>
            <person name="Bruns T."/>
            <person name="Baldrian P."/>
            <person name="Vilgalys R."/>
            <person name="Henrissat B."/>
            <person name="Grigoriev I.V."/>
            <person name="Hibbett D."/>
            <person name="Nagy L.G."/>
            <person name="Martin F.M."/>
        </authorList>
    </citation>
    <scope>NUCLEOTIDE SEQUENCE</scope>
    <source>
        <strain evidence="2">UH-Tt-Lm1</strain>
    </source>
</reference>
<reference evidence="2" key="1">
    <citation type="journal article" date="2020" name="Nat. Commun.">
        <title>Large-scale genome sequencing of mycorrhizal fungi provides insights into the early evolution of symbiotic traits.</title>
        <authorList>
            <person name="Miyauchi S."/>
            <person name="Kiss E."/>
            <person name="Kuo A."/>
            <person name="Drula E."/>
            <person name="Kohler A."/>
            <person name="Sanchez-Garcia M."/>
            <person name="Morin E."/>
            <person name="Andreopoulos B."/>
            <person name="Barry K.W."/>
            <person name="Bonito G."/>
            <person name="Buee M."/>
            <person name="Carver A."/>
            <person name="Chen C."/>
            <person name="Cichocki N."/>
            <person name="Clum A."/>
            <person name="Culley D."/>
            <person name="Crous P.W."/>
            <person name="Fauchery L."/>
            <person name="Girlanda M."/>
            <person name="Hayes R.D."/>
            <person name="Keri Z."/>
            <person name="LaButti K."/>
            <person name="Lipzen A."/>
            <person name="Lombard V."/>
            <person name="Magnuson J."/>
            <person name="Maillard F."/>
            <person name="Murat C."/>
            <person name="Nolan M."/>
            <person name="Ohm R.A."/>
            <person name="Pangilinan J."/>
            <person name="Pereira M.F."/>
            <person name="Perotto S."/>
            <person name="Peter M."/>
            <person name="Pfister S."/>
            <person name="Riley R."/>
            <person name="Sitrit Y."/>
            <person name="Stielow J.B."/>
            <person name="Szollosi G."/>
            <person name="Zifcakova L."/>
            <person name="Stursova M."/>
            <person name="Spatafora J.W."/>
            <person name="Tedersoo L."/>
            <person name="Vaario L.M."/>
            <person name="Yamada A."/>
            <person name="Yan M."/>
            <person name="Wang P."/>
            <person name="Xu J."/>
            <person name="Bruns T."/>
            <person name="Baldrian P."/>
            <person name="Vilgalys R."/>
            <person name="Dunand C."/>
            <person name="Henrissat B."/>
            <person name="Grigoriev I.V."/>
            <person name="Hibbett D."/>
            <person name="Nagy L.G."/>
            <person name="Martin F.M."/>
        </authorList>
    </citation>
    <scope>NUCLEOTIDE SEQUENCE</scope>
    <source>
        <strain evidence="2">UH-Tt-Lm1</strain>
    </source>
</reference>
<comment type="caution">
    <text evidence="2">The sequence shown here is derived from an EMBL/GenBank/DDBJ whole genome shotgun (WGS) entry which is preliminary data.</text>
</comment>
<feature type="chain" id="PRO_5040312396" evidence="1">
    <location>
        <begin position="21"/>
        <end position="189"/>
    </location>
</feature>
<keyword evidence="3" id="KW-1185">Reference proteome</keyword>
<dbReference type="EMBL" id="WIUZ02000004">
    <property type="protein sequence ID" value="KAF9788432.1"/>
    <property type="molecule type" value="Genomic_DNA"/>
</dbReference>
<keyword evidence="1" id="KW-0732">Signal</keyword>
<dbReference type="OrthoDB" id="3199163at2759"/>
<evidence type="ECO:0000313" key="3">
    <source>
        <dbReference type="Proteomes" id="UP000736335"/>
    </source>
</evidence>
<dbReference type="AlphaFoldDB" id="A0A9P6HJA8"/>